<evidence type="ECO:0000256" key="2">
    <source>
        <dbReference type="ARBA" id="ARBA00012513"/>
    </source>
</evidence>
<accession>A0AAQ3KSC4</accession>
<feature type="domain" description="Protein kinase" evidence="21">
    <location>
        <begin position="56"/>
        <end position="325"/>
    </location>
</feature>
<evidence type="ECO:0000259" key="21">
    <source>
        <dbReference type="PROSITE" id="PS50011"/>
    </source>
</evidence>
<evidence type="ECO:0000313" key="22">
    <source>
        <dbReference type="EMBL" id="WOL11201.1"/>
    </source>
</evidence>
<gene>
    <name evidence="22" type="ORF">Cni_G19963</name>
</gene>
<evidence type="ECO:0000256" key="18">
    <source>
        <dbReference type="ARBA" id="ARBA00048679"/>
    </source>
</evidence>
<keyword evidence="12" id="KW-1133">Transmembrane helix</keyword>
<dbReference type="SUPFAM" id="SSF56112">
    <property type="entry name" value="Protein kinase-like (PK-like)"/>
    <property type="match status" value="1"/>
</dbReference>
<evidence type="ECO:0000313" key="23">
    <source>
        <dbReference type="Proteomes" id="UP001327560"/>
    </source>
</evidence>
<comment type="catalytic activity">
    <reaction evidence="17">
        <text>L-threonyl-[protein] + ATP = O-phospho-L-threonyl-[protein] + ADP + H(+)</text>
        <dbReference type="Rhea" id="RHEA:46608"/>
        <dbReference type="Rhea" id="RHEA-COMP:11060"/>
        <dbReference type="Rhea" id="RHEA-COMP:11605"/>
        <dbReference type="ChEBI" id="CHEBI:15378"/>
        <dbReference type="ChEBI" id="CHEBI:30013"/>
        <dbReference type="ChEBI" id="CHEBI:30616"/>
        <dbReference type="ChEBI" id="CHEBI:61977"/>
        <dbReference type="ChEBI" id="CHEBI:456216"/>
        <dbReference type="EC" id="2.7.11.1"/>
    </reaction>
</comment>
<evidence type="ECO:0000256" key="1">
    <source>
        <dbReference type="ARBA" id="ARBA00004479"/>
    </source>
</evidence>
<dbReference type="EC" id="2.7.11.1" evidence="2"/>
<keyword evidence="10" id="KW-0418">Kinase</keyword>
<keyword evidence="13" id="KW-0472">Membrane</keyword>
<dbReference type="InterPro" id="IPR000719">
    <property type="entry name" value="Prot_kinase_dom"/>
</dbReference>
<dbReference type="GO" id="GO:0005524">
    <property type="term" value="F:ATP binding"/>
    <property type="evidence" value="ECO:0007669"/>
    <property type="project" value="UniProtKB-UniRule"/>
</dbReference>
<evidence type="ECO:0000256" key="12">
    <source>
        <dbReference type="ARBA" id="ARBA00022989"/>
    </source>
</evidence>
<evidence type="ECO:0000256" key="14">
    <source>
        <dbReference type="ARBA" id="ARBA00023157"/>
    </source>
</evidence>
<organism evidence="22 23">
    <name type="scientific">Canna indica</name>
    <name type="common">Indian-shot</name>
    <dbReference type="NCBI Taxonomy" id="4628"/>
    <lineage>
        <taxon>Eukaryota</taxon>
        <taxon>Viridiplantae</taxon>
        <taxon>Streptophyta</taxon>
        <taxon>Embryophyta</taxon>
        <taxon>Tracheophyta</taxon>
        <taxon>Spermatophyta</taxon>
        <taxon>Magnoliopsida</taxon>
        <taxon>Liliopsida</taxon>
        <taxon>Zingiberales</taxon>
        <taxon>Cannaceae</taxon>
        <taxon>Canna</taxon>
    </lineage>
</organism>
<evidence type="ECO:0000256" key="13">
    <source>
        <dbReference type="ARBA" id="ARBA00023136"/>
    </source>
</evidence>
<dbReference type="FunFam" id="1.10.510.10:FF:000237">
    <property type="entry name" value="G-type lectin S-receptor-like serine/threonine-protein kinase"/>
    <property type="match status" value="1"/>
</dbReference>
<sequence>MAANIGLFAVIAILCILLYRNRAWRYRRISRNRELDLVEEIAPRSFSFEELKIATENFKKVLGKGAFGTVFKGILGCSGRAVAIKRLENGVGEGEREFRAEMRAMGRTHHKNLVRLIGFCCDGSYRLLVYEYMSNGSLADLIFNGDGFPEWSERVRITLDIAKGLHYLHEECESTIIHCDIKPQNILMDENLTAKISDFGLAKLLMPSQTRTFTEIRGTRGYLAPEWHKNSPISAKADVYSFGVVLLEVVCCRKNLKLEGEVDEILLLEWVDGCFARGETKKLVGDEVDMEELNRFVRVGLWCTQTEPAFRPSMKKAVMMLEGIIDVSLPPPLQSSY</sequence>
<evidence type="ECO:0000256" key="8">
    <source>
        <dbReference type="ARBA" id="ARBA00022734"/>
    </source>
</evidence>
<dbReference type="Gene3D" id="3.30.200.20">
    <property type="entry name" value="Phosphorylase Kinase, domain 1"/>
    <property type="match status" value="1"/>
</dbReference>
<dbReference type="GO" id="GO:0016020">
    <property type="term" value="C:membrane"/>
    <property type="evidence" value="ECO:0007669"/>
    <property type="project" value="UniProtKB-SubCell"/>
</dbReference>
<keyword evidence="15" id="KW-0675">Receptor</keyword>
<dbReference type="GO" id="GO:0030246">
    <property type="term" value="F:carbohydrate binding"/>
    <property type="evidence" value="ECO:0007669"/>
    <property type="project" value="UniProtKB-KW"/>
</dbReference>
<evidence type="ECO:0000256" key="4">
    <source>
        <dbReference type="ARBA" id="ARBA00022536"/>
    </source>
</evidence>
<keyword evidence="6" id="KW-0812">Transmembrane</keyword>
<dbReference type="InterPro" id="IPR017441">
    <property type="entry name" value="Protein_kinase_ATP_BS"/>
</dbReference>
<keyword evidence="5" id="KW-0808">Transferase</keyword>
<evidence type="ECO:0000256" key="6">
    <source>
        <dbReference type="ARBA" id="ARBA00022692"/>
    </source>
</evidence>
<keyword evidence="7" id="KW-0732">Signal</keyword>
<comment type="similarity">
    <text evidence="20">Belongs to the protein kinase superfamily.</text>
</comment>
<protein>
    <recommendedName>
        <fullName evidence="2">non-specific serine/threonine protein kinase</fullName>
        <ecNumber evidence="2">2.7.11.1</ecNumber>
    </recommendedName>
</protein>
<dbReference type="Pfam" id="PF00069">
    <property type="entry name" value="Pkinase"/>
    <property type="match status" value="1"/>
</dbReference>
<proteinExistence type="inferred from homology"/>
<dbReference type="InterPro" id="IPR011009">
    <property type="entry name" value="Kinase-like_dom_sf"/>
</dbReference>
<evidence type="ECO:0000256" key="7">
    <source>
        <dbReference type="ARBA" id="ARBA00022729"/>
    </source>
</evidence>
<comment type="subcellular location">
    <subcellularLocation>
        <location evidence="1">Membrane</location>
        <topology evidence="1">Single-pass type I membrane protein</topology>
    </subcellularLocation>
</comment>
<feature type="binding site" evidence="19">
    <location>
        <position position="85"/>
    </location>
    <ligand>
        <name>ATP</name>
        <dbReference type="ChEBI" id="CHEBI:30616"/>
    </ligand>
</feature>
<keyword evidence="16" id="KW-0325">Glycoprotein</keyword>
<keyword evidence="3 20" id="KW-0723">Serine/threonine-protein kinase</keyword>
<keyword evidence="11 19" id="KW-0067">ATP-binding</keyword>
<dbReference type="PROSITE" id="PS00108">
    <property type="entry name" value="PROTEIN_KINASE_ST"/>
    <property type="match status" value="1"/>
</dbReference>
<name>A0AAQ3KSC4_9LILI</name>
<keyword evidence="23" id="KW-1185">Reference proteome</keyword>
<comment type="catalytic activity">
    <reaction evidence="18">
        <text>L-seryl-[protein] + ATP = O-phospho-L-seryl-[protein] + ADP + H(+)</text>
        <dbReference type="Rhea" id="RHEA:17989"/>
        <dbReference type="Rhea" id="RHEA-COMP:9863"/>
        <dbReference type="Rhea" id="RHEA-COMP:11604"/>
        <dbReference type="ChEBI" id="CHEBI:15378"/>
        <dbReference type="ChEBI" id="CHEBI:29999"/>
        <dbReference type="ChEBI" id="CHEBI:30616"/>
        <dbReference type="ChEBI" id="CHEBI:83421"/>
        <dbReference type="ChEBI" id="CHEBI:456216"/>
        <dbReference type="EC" id="2.7.11.1"/>
    </reaction>
</comment>
<evidence type="ECO:0000256" key="5">
    <source>
        <dbReference type="ARBA" id="ARBA00022679"/>
    </source>
</evidence>
<evidence type="ECO:0000256" key="16">
    <source>
        <dbReference type="ARBA" id="ARBA00023180"/>
    </source>
</evidence>
<evidence type="ECO:0000256" key="15">
    <source>
        <dbReference type="ARBA" id="ARBA00023170"/>
    </source>
</evidence>
<dbReference type="Proteomes" id="UP001327560">
    <property type="component" value="Chromosome 6"/>
</dbReference>
<keyword evidence="8" id="KW-0430">Lectin</keyword>
<dbReference type="AlphaFoldDB" id="A0AAQ3KSC4"/>
<evidence type="ECO:0000256" key="17">
    <source>
        <dbReference type="ARBA" id="ARBA00047899"/>
    </source>
</evidence>
<evidence type="ECO:0000256" key="20">
    <source>
        <dbReference type="RuleBase" id="RU000304"/>
    </source>
</evidence>
<evidence type="ECO:0000256" key="19">
    <source>
        <dbReference type="PROSITE-ProRule" id="PRU10141"/>
    </source>
</evidence>
<dbReference type="Gene3D" id="1.10.510.10">
    <property type="entry name" value="Transferase(Phosphotransferase) domain 1"/>
    <property type="match status" value="1"/>
</dbReference>
<reference evidence="22 23" key="1">
    <citation type="submission" date="2023-10" db="EMBL/GenBank/DDBJ databases">
        <title>Chromosome-scale genome assembly provides insights into flower coloration mechanisms of Canna indica.</title>
        <authorList>
            <person name="Li C."/>
        </authorList>
    </citation>
    <scope>NUCLEOTIDE SEQUENCE [LARGE SCALE GENOMIC DNA]</scope>
    <source>
        <tissue evidence="22">Flower</tissue>
    </source>
</reference>
<dbReference type="InterPro" id="IPR008271">
    <property type="entry name" value="Ser/Thr_kinase_AS"/>
</dbReference>
<keyword evidence="14" id="KW-1015">Disulfide bond</keyword>
<dbReference type="GO" id="GO:0004674">
    <property type="term" value="F:protein serine/threonine kinase activity"/>
    <property type="evidence" value="ECO:0007669"/>
    <property type="project" value="UniProtKB-KW"/>
</dbReference>
<evidence type="ECO:0000256" key="9">
    <source>
        <dbReference type="ARBA" id="ARBA00022741"/>
    </source>
</evidence>
<dbReference type="PANTHER" id="PTHR47976:SF7">
    <property type="entry name" value="RECEPTOR-LIKE SERINE_THREONINE-PROTEIN KINASE"/>
    <property type="match status" value="1"/>
</dbReference>
<evidence type="ECO:0000256" key="10">
    <source>
        <dbReference type="ARBA" id="ARBA00022777"/>
    </source>
</evidence>
<evidence type="ECO:0000256" key="3">
    <source>
        <dbReference type="ARBA" id="ARBA00022527"/>
    </source>
</evidence>
<dbReference type="InterPro" id="IPR051343">
    <property type="entry name" value="G-type_lectin_kinases/EP1-like"/>
</dbReference>
<dbReference type="FunFam" id="3.30.200.20:FF:000059">
    <property type="entry name" value="S-receptor-like serine/threonine-protein kinase"/>
    <property type="match status" value="1"/>
</dbReference>
<keyword evidence="4" id="KW-0245">EGF-like domain</keyword>
<dbReference type="SMART" id="SM00220">
    <property type="entry name" value="S_TKc"/>
    <property type="match status" value="1"/>
</dbReference>
<dbReference type="PANTHER" id="PTHR47976">
    <property type="entry name" value="G-TYPE LECTIN S-RECEPTOR-LIKE SERINE/THREONINE-PROTEIN KINASE SD2-5"/>
    <property type="match status" value="1"/>
</dbReference>
<evidence type="ECO:0000256" key="11">
    <source>
        <dbReference type="ARBA" id="ARBA00022840"/>
    </source>
</evidence>
<dbReference type="PROSITE" id="PS00107">
    <property type="entry name" value="PROTEIN_KINASE_ATP"/>
    <property type="match status" value="1"/>
</dbReference>
<keyword evidence="9 19" id="KW-0547">Nucleotide-binding</keyword>
<dbReference type="EMBL" id="CP136895">
    <property type="protein sequence ID" value="WOL11201.1"/>
    <property type="molecule type" value="Genomic_DNA"/>
</dbReference>
<dbReference type="PROSITE" id="PS50011">
    <property type="entry name" value="PROTEIN_KINASE_DOM"/>
    <property type="match status" value="1"/>
</dbReference>